<dbReference type="Proteomes" id="UP000193969">
    <property type="component" value="Unassembled WGS sequence"/>
</dbReference>
<evidence type="ECO:0000313" key="9">
    <source>
        <dbReference type="Proteomes" id="UP000185713"/>
    </source>
</evidence>
<evidence type="ECO:0000256" key="2">
    <source>
        <dbReference type="ARBA" id="ARBA00023172"/>
    </source>
</evidence>
<dbReference type="EMBL" id="RJJH01000015">
    <property type="protein sequence ID" value="RNI08781.1"/>
    <property type="molecule type" value="Genomic_DNA"/>
</dbReference>
<dbReference type="PROSITE" id="PS51898">
    <property type="entry name" value="TYR_RECOMBINASE"/>
    <property type="match status" value="1"/>
</dbReference>
<reference evidence="7 11" key="4">
    <citation type="submission" date="2018-10" db="EMBL/GenBank/DDBJ databases">
        <title>Cultivation of a novel Methanohalophilus strain from Kebrit Deep of the Red Sea and a genomic comparison of members of the genus Methanohalophilus.</title>
        <authorList>
            <person name="Guan Y."/>
            <person name="Ngugi D.K."/>
            <person name="Stingl U."/>
        </authorList>
    </citation>
    <scope>NUCLEOTIDE SEQUENCE [LARGE SCALE GENOMIC DNA]</scope>
    <source>
        <strain evidence="7 11">DSM 7471</strain>
    </source>
</reference>
<dbReference type="AlphaFoldDB" id="A0A1L9C308"/>
<feature type="domain" description="Tyr recombinase" evidence="4">
    <location>
        <begin position="125"/>
        <end position="266"/>
    </location>
</feature>
<dbReference type="OrthoDB" id="121928at2157"/>
<keyword evidence="2" id="KW-0233">DNA recombination</keyword>
<keyword evidence="1 3" id="KW-0238">DNA-binding</keyword>
<dbReference type="PROSITE" id="PS51900">
    <property type="entry name" value="CB"/>
    <property type="match status" value="1"/>
</dbReference>
<dbReference type="CDD" id="cd00397">
    <property type="entry name" value="DNA_BRE_C"/>
    <property type="match status" value="1"/>
</dbReference>
<reference evidence="8" key="3">
    <citation type="submission" date="2017-04" db="EMBL/GenBank/DDBJ databases">
        <authorList>
            <person name="Afonso C.L."/>
            <person name="Miller P.J."/>
            <person name="Scott M.A."/>
            <person name="Spackman E."/>
            <person name="Goraichik I."/>
            <person name="Dimitrov K.M."/>
            <person name="Suarez D.L."/>
            <person name="Swayne D.E."/>
        </authorList>
    </citation>
    <scope>NUCLEOTIDE SEQUENCE [LARGE SCALE GENOMIC DNA]</scope>
    <source>
        <strain evidence="8">FDF-1</strain>
    </source>
</reference>
<proteinExistence type="predicted"/>
<dbReference type="InterPro" id="IPR044068">
    <property type="entry name" value="CB"/>
</dbReference>
<sequence>MSVLYDTERRLKSSERRIENSKFSERDKNLLFSYEADLFVDGLGECRVLKYLDQLYRLRLWLDTDFELAKENDLKILVGYIQRRDVSASTKRDYKICLRKFYRWLYNDDSALNWIKIKNKVNESKIPEELLTEEEILRLIEVADHPRDKAIIATLYDTGGRIGEISTLQIKHINFDEYGAQLVLNGKTGMRRVRVVFCVPYLSSWLDIHPDRENPDSYVWIGVGSMGKGKPLRYAAFRALLGRLKKKQGLKSESIITFSGTADVLN</sequence>
<dbReference type="PANTHER" id="PTHR30349">
    <property type="entry name" value="PHAGE INTEGRASE-RELATED"/>
    <property type="match status" value="1"/>
</dbReference>
<dbReference type="InterPro" id="IPR050090">
    <property type="entry name" value="Tyrosine_recombinase_XerCD"/>
</dbReference>
<dbReference type="GO" id="GO:0015074">
    <property type="term" value="P:DNA integration"/>
    <property type="evidence" value="ECO:0007669"/>
    <property type="project" value="InterPro"/>
</dbReference>
<dbReference type="EMBL" id="FXBN01000002">
    <property type="protein sequence ID" value="SMH37051.1"/>
    <property type="molecule type" value="Genomic_DNA"/>
</dbReference>
<feature type="domain" description="Core-binding (CB)" evidence="5">
    <location>
        <begin position="21"/>
        <end position="106"/>
    </location>
</feature>
<accession>A0A1L9C308</accession>
<dbReference type="EMBL" id="JWTK01000005">
    <property type="protein sequence ID" value="OJH48798.1"/>
    <property type="molecule type" value="Genomic_DNA"/>
</dbReference>
<protein>
    <submittedName>
        <fullName evidence="7">Site-specific integrase</fullName>
    </submittedName>
    <submittedName>
        <fullName evidence="8">Site-specific recombinase XerD</fullName>
    </submittedName>
</protein>
<evidence type="ECO:0000313" key="10">
    <source>
        <dbReference type="Proteomes" id="UP000193969"/>
    </source>
</evidence>
<dbReference type="PANTHER" id="PTHR30349:SF87">
    <property type="entry name" value="TRANSPOSASE A"/>
    <property type="match status" value="1"/>
</dbReference>
<dbReference type="Pfam" id="PF00589">
    <property type="entry name" value="Phage_integrase"/>
    <property type="match status" value="1"/>
</dbReference>
<evidence type="ECO:0000259" key="4">
    <source>
        <dbReference type="PROSITE" id="PS51898"/>
    </source>
</evidence>
<dbReference type="Gene3D" id="1.10.443.10">
    <property type="entry name" value="Intergrase catalytic core"/>
    <property type="match status" value="1"/>
</dbReference>
<evidence type="ECO:0000256" key="1">
    <source>
        <dbReference type="ARBA" id="ARBA00023125"/>
    </source>
</evidence>
<dbReference type="STRING" id="523843.SAMN06264941_1116"/>
<dbReference type="InterPro" id="IPR013762">
    <property type="entry name" value="Integrase-like_cat_sf"/>
</dbReference>
<evidence type="ECO:0000313" key="7">
    <source>
        <dbReference type="EMBL" id="RNI08781.1"/>
    </source>
</evidence>
<keyword evidence="10" id="KW-1185">Reference proteome</keyword>
<gene>
    <name evidence="7" type="ORF">EFE41_09750</name>
    <name evidence="6" type="ORF">MPF_1646</name>
    <name evidence="8" type="ORF">SAMN06264941_1116</name>
</gene>
<dbReference type="SUPFAM" id="SSF56349">
    <property type="entry name" value="DNA breaking-rejoining enzymes"/>
    <property type="match status" value="1"/>
</dbReference>
<reference evidence="6 9" key="1">
    <citation type="submission" date="2014-12" db="EMBL/GenBank/DDBJ databases">
        <title>The genome sequence of Methanohalophilus portucalensis strain FDF1.</title>
        <authorList>
            <person name="Lai M.-C."/>
            <person name="Lai S.-J."/>
        </authorList>
    </citation>
    <scope>NUCLEOTIDE SEQUENCE [LARGE SCALE GENOMIC DNA]</scope>
    <source>
        <strain evidence="6 9">FDF-1</strain>
    </source>
</reference>
<dbReference type="RefSeq" id="WP_072360849.1">
    <property type="nucleotide sequence ID" value="NZ_FXBN01000002.1"/>
</dbReference>
<evidence type="ECO:0000313" key="6">
    <source>
        <dbReference type="EMBL" id="OJH48798.1"/>
    </source>
</evidence>
<dbReference type="Proteomes" id="UP000278252">
    <property type="component" value="Unassembled WGS sequence"/>
</dbReference>
<name>A0A1L9C308_9EURY</name>
<dbReference type="Proteomes" id="UP000185713">
    <property type="component" value="Unassembled WGS sequence"/>
</dbReference>
<dbReference type="InterPro" id="IPR002104">
    <property type="entry name" value="Integrase_catalytic"/>
</dbReference>
<dbReference type="GO" id="GO:0006310">
    <property type="term" value="P:DNA recombination"/>
    <property type="evidence" value="ECO:0007669"/>
    <property type="project" value="UniProtKB-KW"/>
</dbReference>
<dbReference type="GO" id="GO:0003677">
    <property type="term" value="F:DNA binding"/>
    <property type="evidence" value="ECO:0007669"/>
    <property type="project" value="UniProtKB-UniRule"/>
</dbReference>
<dbReference type="InterPro" id="IPR011010">
    <property type="entry name" value="DNA_brk_join_enz"/>
</dbReference>
<evidence type="ECO:0000256" key="3">
    <source>
        <dbReference type="PROSITE-ProRule" id="PRU01248"/>
    </source>
</evidence>
<reference evidence="10" key="2">
    <citation type="submission" date="2017-04" db="EMBL/GenBank/DDBJ databases">
        <authorList>
            <person name="Varghese N."/>
            <person name="Submissions S."/>
        </authorList>
    </citation>
    <scope>NUCLEOTIDE SEQUENCE [LARGE SCALE GENOMIC DNA]</scope>
    <source>
        <strain evidence="10">FDF-1</strain>
    </source>
</reference>
<evidence type="ECO:0000313" key="11">
    <source>
        <dbReference type="Proteomes" id="UP000278252"/>
    </source>
</evidence>
<organism evidence="6 9">
    <name type="scientific">Methanohalophilus portucalensis FDF-1</name>
    <dbReference type="NCBI Taxonomy" id="523843"/>
    <lineage>
        <taxon>Archaea</taxon>
        <taxon>Methanobacteriati</taxon>
        <taxon>Methanobacteriota</taxon>
        <taxon>Stenosarchaea group</taxon>
        <taxon>Methanomicrobia</taxon>
        <taxon>Methanosarcinales</taxon>
        <taxon>Methanosarcinaceae</taxon>
        <taxon>Methanohalophilus</taxon>
    </lineage>
</organism>
<evidence type="ECO:0000259" key="5">
    <source>
        <dbReference type="PROSITE" id="PS51900"/>
    </source>
</evidence>
<evidence type="ECO:0000313" key="8">
    <source>
        <dbReference type="EMBL" id="SMH37051.1"/>
    </source>
</evidence>